<dbReference type="KEGG" id="ovi:T265_02960"/>
<evidence type="ECO:0000313" key="2">
    <source>
        <dbReference type="Proteomes" id="UP000054324"/>
    </source>
</evidence>
<name>A0A075A4V4_OPIVI</name>
<dbReference type="Proteomes" id="UP000054324">
    <property type="component" value="Unassembled WGS sequence"/>
</dbReference>
<proteinExistence type="predicted"/>
<dbReference type="GeneID" id="20317148"/>
<dbReference type="AlphaFoldDB" id="A0A075A4V4"/>
<reference evidence="1 2" key="1">
    <citation type="submission" date="2013-11" db="EMBL/GenBank/DDBJ databases">
        <title>Opisthorchis viverrini - life in the bile duct.</title>
        <authorList>
            <person name="Young N.D."/>
            <person name="Nagarajan N."/>
            <person name="Lin S.J."/>
            <person name="Korhonen P.K."/>
            <person name="Jex A.R."/>
            <person name="Hall R.S."/>
            <person name="Safavi-Hemami H."/>
            <person name="Kaewkong W."/>
            <person name="Bertrand D."/>
            <person name="Gao S."/>
            <person name="Seet Q."/>
            <person name="Wongkham S."/>
            <person name="Teh B.T."/>
            <person name="Wongkham C."/>
            <person name="Intapan P.M."/>
            <person name="Maleewong W."/>
            <person name="Yang X."/>
            <person name="Hu M."/>
            <person name="Wang Z."/>
            <person name="Hofmann A."/>
            <person name="Sternberg P.W."/>
            <person name="Tan P."/>
            <person name="Wang J."/>
            <person name="Gasser R.B."/>
        </authorList>
    </citation>
    <scope>NUCLEOTIDE SEQUENCE [LARGE SCALE GENOMIC DNA]</scope>
</reference>
<dbReference type="EMBL" id="KL596658">
    <property type="protein sequence ID" value="KER30605.1"/>
    <property type="molecule type" value="Genomic_DNA"/>
</dbReference>
<protein>
    <submittedName>
        <fullName evidence="1">Uncharacterized protein</fullName>
    </submittedName>
</protein>
<gene>
    <name evidence="1" type="ORF">T265_02960</name>
</gene>
<keyword evidence="2" id="KW-1185">Reference proteome</keyword>
<organism evidence="1 2">
    <name type="scientific">Opisthorchis viverrini</name>
    <name type="common">Southeast Asian liver fluke</name>
    <dbReference type="NCBI Taxonomy" id="6198"/>
    <lineage>
        <taxon>Eukaryota</taxon>
        <taxon>Metazoa</taxon>
        <taxon>Spiralia</taxon>
        <taxon>Lophotrochozoa</taxon>
        <taxon>Platyhelminthes</taxon>
        <taxon>Trematoda</taxon>
        <taxon>Digenea</taxon>
        <taxon>Opisthorchiida</taxon>
        <taxon>Opisthorchiata</taxon>
        <taxon>Opisthorchiidae</taxon>
        <taxon>Opisthorchis</taxon>
    </lineage>
</organism>
<dbReference type="CTD" id="20317148"/>
<sequence>MCQCAFDRHTSCRNIRRARVTAELKTEFFTPSDFDSKTLTSQRDTLSRDIAVFRGIGNKLGGPEGKPVDYPSKYMDLIQRSRSIPEEYVV</sequence>
<dbReference type="RefSeq" id="XP_009165603.1">
    <property type="nucleotide sequence ID" value="XM_009167339.1"/>
</dbReference>
<evidence type="ECO:0000313" key="1">
    <source>
        <dbReference type="EMBL" id="KER30605.1"/>
    </source>
</evidence>
<accession>A0A075A4V4</accession>